<keyword evidence="3" id="KW-1185">Reference proteome</keyword>
<evidence type="ECO:0008006" key="4">
    <source>
        <dbReference type="Google" id="ProtNLM"/>
    </source>
</evidence>
<reference evidence="2" key="1">
    <citation type="journal article" date="2020" name="Cell">
        <title>Large-Scale Comparative Analyses of Tick Genomes Elucidate Their Genetic Diversity and Vector Capacities.</title>
        <authorList>
            <consortium name="Tick Genome and Microbiome Consortium (TIGMIC)"/>
            <person name="Jia N."/>
            <person name="Wang J."/>
            <person name="Shi W."/>
            <person name="Du L."/>
            <person name="Sun Y."/>
            <person name="Zhan W."/>
            <person name="Jiang J.F."/>
            <person name="Wang Q."/>
            <person name="Zhang B."/>
            <person name="Ji P."/>
            <person name="Bell-Sakyi L."/>
            <person name="Cui X.M."/>
            <person name="Yuan T.T."/>
            <person name="Jiang B.G."/>
            <person name="Yang W.F."/>
            <person name="Lam T.T."/>
            <person name="Chang Q.C."/>
            <person name="Ding S.J."/>
            <person name="Wang X.J."/>
            <person name="Zhu J.G."/>
            <person name="Ruan X.D."/>
            <person name="Zhao L."/>
            <person name="Wei J.T."/>
            <person name="Ye R.Z."/>
            <person name="Que T.C."/>
            <person name="Du C.H."/>
            <person name="Zhou Y.H."/>
            <person name="Cheng J.X."/>
            <person name="Dai P.F."/>
            <person name="Guo W.B."/>
            <person name="Han X.H."/>
            <person name="Huang E.J."/>
            <person name="Li L.F."/>
            <person name="Wei W."/>
            <person name="Gao Y.C."/>
            <person name="Liu J.Z."/>
            <person name="Shao H.Z."/>
            <person name="Wang X."/>
            <person name="Wang C.C."/>
            <person name="Yang T.C."/>
            <person name="Huo Q.B."/>
            <person name="Li W."/>
            <person name="Chen H.Y."/>
            <person name="Chen S.E."/>
            <person name="Zhou L.G."/>
            <person name="Ni X.B."/>
            <person name="Tian J.H."/>
            <person name="Sheng Y."/>
            <person name="Liu T."/>
            <person name="Pan Y.S."/>
            <person name="Xia L.Y."/>
            <person name="Li J."/>
            <person name="Zhao F."/>
            <person name="Cao W.C."/>
        </authorList>
    </citation>
    <scope>NUCLEOTIDE SEQUENCE</scope>
    <source>
        <strain evidence="2">Rsan-2018</strain>
    </source>
</reference>
<name>A0A9D4SQ59_RHISA</name>
<dbReference type="InterPro" id="IPR032675">
    <property type="entry name" value="LRR_dom_sf"/>
</dbReference>
<dbReference type="AlphaFoldDB" id="A0A9D4SQ59"/>
<dbReference type="Gene3D" id="3.80.10.10">
    <property type="entry name" value="Ribonuclease Inhibitor"/>
    <property type="match status" value="3"/>
</dbReference>
<reference evidence="2" key="2">
    <citation type="submission" date="2021-09" db="EMBL/GenBank/DDBJ databases">
        <authorList>
            <person name="Jia N."/>
            <person name="Wang J."/>
            <person name="Shi W."/>
            <person name="Du L."/>
            <person name="Sun Y."/>
            <person name="Zhan W."/>
            <person name="Jiang J."/>
            <person name="Wang Q."/>
            <person name="Zhang B."/>
            <person name="Ji P."/>
            <person name="Sakyi L.B."/>
            <person name="Cui X."/>
            <person name="Yuan T."/>
            <person name="Jiang B."/>
            <person name="Yang W."/>
            <person name="Lam T.T.-Y."/>
            <person name="Chang Q."/>
            <person name="Ding S."/>
            <person name="Wang X."/>
            <person name="Zhu J."/>
            <person name="Ruan X."/>
            <person name="Zhao L."/>
            <person name="Wei J."/>
            <person name="Que T."/>
            <person name="Du C."/>
            <person name="Cheng J."/>
            <person name="Dai P."/>
            <person name="Han X."/>
            <person name="Huang E."/>
            <person name="Gao Y."/>
            <person name="Liu J."/>
            <person name="Shao H."/>
            <person name="Ye R."/>
            <person name="Li L."/>
            <person name="Wei W."/>
            <person name="Wang X."/>
            <person name="Wang C."/>
            <person name="Huo Q."/>
            <person name="Li W."/>
            <person name="Guo W."/>
            <person name="Chen H."/>
            <person name="Chen S."/>
            <person name="Zhou L."/>
            <person name="Zhou L."/>
            <person name="Ni X."/>
            <person name="Tian J."/>
            <person name="Zhou Y."/>
            <person name="Sheng Y."/>
            <person name="Liu T."/>
            <person name="Pan Y."/>
            <person name="Xia L."/>
            <person name="Li J."/>
            <person name="Zhao F."/>
            <person name="Cao W."/>
        </authorList>
    </citation>
    <scope>NUCLEOTIDE SEQUENCE</scope>
    <source>
        <strain evidence="2">Rsan-2018</strain>
        <tissue evidence="2">Larvae</tissue>
    </source>
</reference>
<evidence type="ECO:0000313" key="2">
    <source>
        <dbReference type="EMBL" id="KAH7943015.1"/>
    </source>
</evidence>
<dbReference type="EMBL" id="JABSTV010001253">
    <property type="protein sequence ID" value="KAH7943015.1"/>
    <property type="molecule type" value="Genomic_DNA"/>
</dbReference>
<organism evidence="2 3">
    <name type="scientific">Rhipicephalus sanguineus</name>
    <name type="common">Brown dog tick</name>
    <name type="synonym">Ixodes sanguineus</name>
    <dbReference type="NCBI Taxonomy" id="34632"/>
    <lineage>
        <taxon>Eukaryota</taxon>
        <taxon>Metazoa</taxon>
        <taxon>Ecdysozoa</taxon>
        <taxon>Arthropoda</taxon>
        <taxon>Chelicerata</taxon>
        <taxon>Arachnida</taxon>
        <taxon>Acari</taxon>
        <taxon>Parasitiformes</taxon>
        <taxon>Ixodida</taxon>
        <taxon>Ixodoidea</taxon>
        <taxon>Ixodidae</taxon>
        <taxon>Rhipicephalinae</taxon>
        <taxon>Rhipicephalus</taxon>
        <taxon>Rhipicephalus</taxon>
    </lineage>
</organism>
<accession>A0A9D4SQ59</accession>
<dbReference type="OMA" id="RCHRIAK"/>
<dbReference type="VEuPathDB" id="VectorBase:RSAN_054016"/>
<dbReference type="SUPFAM" id="SSF52047">
    <property type="entry name" value="RNI-like"/>
    <property type="match status" value="2"/>
</dbReference>
<dbReference type="Proteomes" id="UP000821837">
    <property type="component" value="Unassembled WGS sequence"/>
</dbReference>
<dbReference type="InterPro" id="IPR052201">
    <property type="entry name" value="LRR-containing_regulator"/>
</dbReference>
<protein>
    <recommendedName>
        <fullName evidence="4">Nlr family card domain protein</fullName>
    </recommendedName>
</protein>
<proteinExistence type="predicted"/>
<gene>
    <name evidence="2" type="ORF">HPB52_003998</name>
</gene>
<comment type="caution">
    <text evidence="2">The sequence shown here is derived from an EMBL/GenBank/DDBJ whole genome shotgun (WGS) entry which is preliminary data.</text>
</comment>
<dbReference type="OrthoDB" id="272549at2759"/>
<evidence type="ECO:0000256" key="1">
    <source>
        <dbReference type="ARBA" id="ARBA00022737"/>
    </source>
</evidence>
<dbReference type="PANTHER" id="PTHR24111:SF0">
    <property type="entry name" value="LEUCINE-RICH REPEAT-CONTAINING PROTEIN"/>
    <property type="match status" value="1"/>
</dbReference>
<keyword evidence="1" id="KW-0677">Repeat</keyword>
<evidence type="ECO:0000313" key="3">
    <source>
        <dbReference type="Proteomes" id="UP000821837"/>
    </source>
</evidence>
<dbReference type="PANTHER" id="PTHR24111">
    <property type="entry name" value="LEUCINE-RICH REPEAT-CONTAINING PROTEIN 34"/>
    <property type="match status" value="1"/>
</dbReference>
<sequence length="681" mass="76962">MSLLNYQTPCTSSEGRLCNVFADLSQWNPFFWQVGLQLRECAPGELSLVEVRHAGIQPSVLEKKEAATILCQLLSHHRCIVSVHLNGHIFSGHHELICDALRNSPTLRKLKLCRLYTNMNSLQSFIAALPHLNRLQELEFSHVVFGRRFLDGLSEFLPSTRSLTALTMPDLGIEGEHAVVVLQGLRQNVTISALSLRMSLLNAVSSQCGDIFSDYLRCNQTLRSLTITSCTRFSFSDLRPVFGALLYNNHLSDLCLIGISLDMLNMKILTDMLSRNRGLRKFHLVNYDRCMNIYMPVFSSESSLNSLWLSVLAENNTLEELTMDLSWMKPEDCSAFFQALACNTSLKKINVPAFMKNNVAQICRALRDTGVAERFFVGEHRVLGDTAVALPECKALSRIRLYRGTGDEVEPLQIALCLLPKCSHVKSLCIEMTGLTFNGNVSSLIAQYVTDTRVLRELRLELFFGTQRSVDDSELALLQALSNNKSIRSLSLTGFYITDGETRILVETLQSSHTLCRLSFYPSNIHATTWLIETLSPDISSNYMLLDMSTSWYERLCGGWYPINDVVRRNNSLVTRAAHFVMGTRYKYCATAAELMQFNPGLVEKIQELDSIDEDEALSRIKASLTSFTELDDFMCLAGVVKDTVSCHRRDDGQMQFVDLTRDCWLHIRQYLNMGHILDQK</sequence>